<evidence type="ECO:0000256" key="1">
    <source>
        <dbReference type="SAM" id="Phobius"/>
    </source>
</evidence>
<keyword evidence="1" id="KW-0812">Transmembrane</keyword>
<keyword evidence="1" id="KW-1133">Transmembrane helix</keyword>
<accession>A0A1M6IY05</accession>
<dbReference type="EMBL" id="FQZV01000023">
    <property type="protein sequence ID" value="SHJ39310.1"/>
    <property type="molecule type" value="Genomic_DNA"/>
</dbReference>
<dbReference type="OrthoDB" id="9886273at2"/>
<keyword evidence="1" id="KW-0472">Membrane</keyword>
<evidence type="ECO:0000313" key="3">
    <source>
        <dbReference type="Proteomes" id="UP000184536"/>
    </source>
</evidence>
<proteinExistence type="predicted"/>
<name>A0A1M6IY05_9FIRM</name>
<feature type="transmembrane region" description="Helical" evidence="1">
    <location>
        <begin position="46"/>
        <end position="71"/>
    </location>
</feature>
<gene>
    <name evidence="2" type="ORF">SAMN02745975_01985</name>
</gene>
<dbReference type="STRING" id="1121919.SAMN02745975_01985"/>
<organism evidence="2 3">
    <name type="scientific">Geosporobacter subterraneus DSM 17957</name>
    <dbReference type="NCBI Taxonomy" id="1121919"/>
    <lineage>
        <taxon>Bacteria</taxon>
        <taxon>Bacillati</taxon>
        <taxon>Bacillota</taxon>
        <taxon>Clostridia</taxon>
        <taxon>Peptostreptococcales</taxon>
        <taxon>Thermotaleaceae</taxon>
        <taxon>Geosporobacter</taxon>
    </lineage>
</organism>
<dbReference type="RefSeq" id="WP_110941127.1">
    <property type="nucleotide sequence ID" value="NZ_FQZV01000023.1"/>
</dbReference>
<protein>
    <submittedName>
        <fullName evidence="2">Uncharacterized protein</fullName>
    </submittedName>
</protein>
<reference evidence="3" key="1">
    <citation type="submission" date="2016-11" db="EMBL/GenBank/DDBJ databases">
        <authorList>
            <person name="Varghese N."/>
            <person name="Submissions S."/>
        </authorList>
    </citation>
    <scope>NUCLEOTIDE SEQUENCE [LARGE SCALE GENOMIC DNA]</scope>
    <source>
        <strain evidence="3">DSM 17957</strain>
    </source>
</reference>
<keyword evidence="3" id="KW-1185">Reference proteome</keyword>
<sequence>MKNLILFLVSFIVAYAFLGLLSTFFMTVKRTPDATVWDIIRIKFYIVLNFGWIPKAVLAAVYATVIGRYFYERAEDLE</sequence>
<feature type="transmembrane region" description="Helical" evidence="1">
    <location>
        <begin position="6"/>
        <end position="25"/>
    </location>
</feature>
<evidence type="ECO:0000313" key="2">
    <source>
        <dbReference type="EMBL" id="SHJ39310.1"/>
    </source>
</evidence>
<dbReference type="Proteomes" id="UP000184536">
    <property type="component" value="Unassembled WGS sequence"/>
</dbReference>
<dbReference type="AlphaFoldDB" id="A0A1M6IY05"/>